<comment type="caution">
    <text evidence="3">The sequence shown here is derived from an EMBL/GenBank/DDBJ whole genome shotgun (WGS) entry which is preliminary data.</text>
</comment>
<proteinExistence type="predicted"/>
<protein>
    <submittedName>
        <fullName evidence="3">Uncharacterized protein</fullName>
    </submittedName>
</protein>
<organism evidence="3 4">
    <name type="scientific">Trichinella papuae</name>
    <dbReference type="NCBI Taxonomy" id="268474"/>
    <lineage>
        <taxon>Eukaryota</taxon>
        <taxon>Metazoa</taxon>
        <taxon>Ecdysozoa</taxon>
        <taxon>Nematoda</taxon>
        <taxon>Enoplea</taxon>
        <taxon>Dorylaimia</taxon>
        <taxon>Trichinellida</taxon>
        <taxon>Trichinellidae</taxon>
        <taxon>Trichinella</taxon>
    </lineage>
</organism>
<keyword evidence="2" id="KW-0472">Membrane</keyword>
<dbReference type="EMBL" id="JYDO01000308">
    <property type="protein sequence ID" value="KRZ65697.1"/>
    <property type="molecule type" value="Genomic_DNA"/>
</dbReference>
<feature type="transmembrane region" description="Helical" evidence="2">
    <location>
        <begin position="80"/>
        <end position="100"/>
    </location>
</feature>
<keyword evidence="4" id="KW-1185">Reference proteome</keyword>
<dbReference type="AlphaFoldDB" id="A0A0V1M1Q7"/>
<evidence type="ECO:0000256" key="2">
    <source>
        <dbReference type="SAM" id="Phobius"/>
    </source>
</evidence>
<evidence type="ECO:0000313" key="4">
    <source>
        <dbReference type="Proteomes" id="UP000054843"/>
    </source>
</evidence>
<dbReference type="Proteomes" id="UP000054843">
    <property type="component" value="Unassembled WGS sequence"/>
</dbReference>
<name>A0A0V1M1Q7_9BILA</name>
<keyword evidence="2" id="KW-1133">Transmembrane helix</keyword>
<keyword evidence="2" id="KW-0812">Transmembrane</keyword>
<feature type="region of interest" description="Disordered" evidence="1">
    <location>
        <begin position="1"/>
        <end position="22"/>
    </location>
</feature>
<feature type="compositionally biased region" description="Polar residues" evidence="1">
    <location>
        <begin position="9"/>
        <end position="22"/>
    </location>
</feature>
<reference evidence="3 4" key="1">
    <citation type="submission" date="2015-01" db="EMBL/GenBank/DDBJ databases">
        <title>Evolution of Trichinella species and genotypes.</title>
        <authorList>
            <person name="Korhonen P.K."/>
            <person name="Edoardo P."/>
            <person name="Giuseppe L.R."/>
            <person name="Gasser R.B."/>
        </authorList>
    </citation>
    <scope>NUCLEOTIDE SEQUENCE [LARGE SCALE GENOMIC DNA]</scope>
    <source>
        <strain evidence="3">ISS1980</strain>
    </source>
</reference>
<gene>
    <name evidence="3" type="ORF">T10_11477</name>
</gene>
<evidence type="ECO:0000313" key="3">
    <source>
        <dbReference type="EMBL" id="KRZ65697.1"/>
    </source>
</evidence>
<sequence length="131" mass="14258">MADIKAVSKSHTNVTRSNGTPSSSALELYVVHENMKCKQLLVPGWENLQDLIHAPPITLSQKPHTSLGGKNQYIVGRPMIYSNLLTGICCSLLGSGLWFLPSFRDVEKSPGPAVVHYVTGLVPSWKITSSI</sequence>
<evidence type="ECO:0000256" key="1">
    <source>
        <dbReference type="SAM" id="MobiDB-lite"/>
    </source>
</evidence>
<accession>A0A0V1M1Q7</accession>
<dbReference type="OrthoDB" id="5937620at2759"/>